<feature type="domain" description="ABC transporter" evidence="4">
    <location>
        <begin position="3"/>
        <end position="250"/>
    </location>
</feature>
<dbReference type="PANTHER" id="PTHR43776">
    <property type="entry name" value="TRANSPORT ATP-BINDING PROTEIN"/>
    <property type="match status" value="1"/>
</dbReference>
<dbReference type="InterPro" id="IPR003593">
    <property type="entry name" value="AAA+_ATPase"/>
</dbReference>
<sequence>MSLIVDGLTKSYSKHVQALKHVSFSVSERESIGIVGESGSGKSTLAKILLGLETYKEGSITFNGEPIAPKKRALLRQYRKNVQMIFQDSTSTLNPKLPIWRSVLEPLDNYKEVTPSFIEVEGKSRKEVAVQLLEMVGLTSEMADRYPWELSGGQKQRVSIARALSIEPSLLVCDEPTASLDVTVQMLILNLLKDFKETFNMSIIFISHDIRAVAFLCEKIIVLKDGSIVDEFRIEDIYDNDRHPYTKALIRAASIE</sequence>
<evidence type="ECO:0000256" key="1">
    <source>
        <dbReference type="ARBA" id="ARBA00022448"/>
    </source>
</evidence>
<keyword evidence="1" id="KW-0813">Transport</keyword>
<proteinExistence type="predicted"/>
<dbReference type="GO" id="GO:0016887">
    <property type="term" value="F:ATP hydrolysis activity"/>
    <property type="evidence" value="ECO:0007669"/>
    <property type="project" value="InterPro"/>
</dbReference>
<dbReference type="PROSITE" id="PS50893">
    <property type="entry name" value="ABC_TRANSPORTER_2"/>
    <property type="match status" value="1"/>
</dbReference>
<keyword evidence="3 5" id="KW-0067">ATP-binding</keyword>
<name>A0A4Q0VN91_9BACI</name>
<evidence type="ECO:0000256" key="3">
    <source>
        <dbReference type="ARBA" id="ARBA00022840"/>
    </source>
</evidence>
<dbReference type="PROSITE" id="PS00211">
    <property type="entry name" value="ABC_TRANSPORTER_1"/>
    <property type="match status" value="1"/>
</dbReference>
<gene>
    <name evidence="5" type="ORF">DS745_21350</name>
</gene>
<dbReference type="Gene3D" id="3.40.50.300">
    <property type="entry name" value="P-loop containing nucleotide triphosphate hydrolases"/>
    <property type="match status" value="1"/>
</dbReference>
<dbReference type="InterPro" id="IPR017871">
    <property type="entry name" value="ABC_transporter-like_CS"/>
</dbReference>
<dbReference type="AlphaFoldDB" id="A0A4Q0VN91"/>
<protein>
    <submittedName>
        <fullName evidence="5">ABC transporter ATP-binding protein</fullName>
    </submittedName>
</protein>
<dbReference type="InterPro" id="IPR003439">
    <property type="entry name" value="ABC_transporter-like_ATP-bd"/>
</dbReference>
<dbReference type="OrthoDB" id="9802264at2"/>
<dbReference type="Pfam" id="PF00005">
    <property type="entry name" value="ABC_tran"/>
    <property type="match status" value="1"/>
</dbReference>
<evidence type="ECO:0000256" key="2">
    <source>
        <dbReference type="ARBA" id="ARBA00022741"/>
    </source>
</evidence>
<keyword evidence="2" id="KW-0547">Nucleotide-binding</keyword>
<comment type="caution">
    <text evidence="5">The sequence shown here is derived from an EMBL/GenBank/DDBJ whole genome shotgun (WGS) entry which is preliminary data.</text>
</comment>
<dbReference type="RefSeq" id="WP_129080260.1">
    <property type="nucleotide sequence ID" value="NZ_QOUX01000047.1"/>
</dbReference>
<keyword evidence="6" id="KW-1185">Reference proteome</keyword>
<evidence type="ECO:0000313" key="6">
    <source>
        <dbReference type="Proteomes" id="UP000290649"/>
    </source>
</evidence>
<dbReference type="GO" id="GO:0055085">
    <property type="term" value="P:transmembrane transport"/>
    <property type="evidence" value="ECO:0007669"/>
    <property type="project" value="UniProtKB-ARBA"/>
</dbReference>
<dbReference type="CDD" id="cd03257">
    <property type="entry name" value="ABC_NikE_OppD_transporters"/>
    <property type="match status" value="1"/>
</dbReference>
<dbReference type="InterPro" id="IPR027417">
    <property type="entry name" value="P-loop_NTPase"/>
</dbReference>
<reference evidence="5 6" key="1">
    <citation type="journal article" date="2019" name="Int. J. Syst. Evol. Microbiol.">
        <title>Anaerobacillus alkaliphilus sp. nov., a novel alkaliphilic and moderately halophilic bacterium.</title>
        <authorList>
            <person name="Borsodi A.K."/>
            <person name="Aszalos J.M."/>
            <person name="Bihari P."/>
            <person name="Nagy I."/>
            <person name="Schumann P."/>
            <person name="Sproer C."/>
            <person name="Kovacs A.L."/>
            <person name="Boka K."/>
            <person name="Dobosy P."/>
            <person name="Ovari M."/>
            <person name="Szili-Kovacs T."/>
            <person name="Toth E."/>
        </authorList>
    </citation>
    <scope>NUCLEOTIDE SEQUENCE [LARGE SCALE GENOMIC DNA]</scope>
    <source>
        <strain evidence="5 6">B16-10</strain>
    </source>
</reference>
<dbReference type="InterPro" id="IPR050319">
    <property type="entry name" value="ABC_transp_ATP-bind"/>
</dbReference>
<accession>A0A4Q0VN91</accession>
<dbReference type="SMART" id="SM00382">
    <property type="entry name" value="AAA"/>
    <property type="match status" value="1"/>
</dbReference>
<evidence type="ECO:0000313" key="5">
    <source>
        <dbReference type="EMBL" id="RXI96282.1"/>
    </source>
</evidence>
<dbReference type="EMBL" id="QOUX01000047">
    <property type="protein sequence ID" value="RXI96282.1"/>
    <property type="molecule type" value="Genomic_DNA"/>
</dbReference>
<evidence type="ECO:0000259" key="4">
    <source>
        <dbReference type="PROSITE" id="PS50893"/>
    </source>
</evidence>
<dbReference type="SUPFAM" id="SSF52540">
    <property type="entry name" value="P-loop containing nucleoside triphosphate hydrolases"/>
    <property type="match status" value="1"/>
</dbReference>
<organism evidence="5 6">
    <name type="scientific">Anaerobacillus alkaliphilus</name>
    <dbReference type="NCBI Taxonomy" id="1548597"/>
    <lineage>
        <taxon>Bacteria</taxon>
        <taxon>Bacillati</taxon>
        <taxon>Bacillota</taxon>
        <taxon>Bacilli</taxon>
        <taxon>Bacillales</taxon>
        <taxon>Bacillaceae</taxon>
        <taxon>Anaerobacillus</taxon>
    </lineage>
</organism>
<dbReference type="Proteomes" id="UP000290649">
    <property type="component" value="Unassembled WGS sequence"/>
</dbReference>
<dbReference type="GO" id="GO:0005524">
    <property type="term" value="F:ATP binding"/>
    <property type="evidence" value="ECO:0007669"/>
    <property type="project" value="UniProtKB-KW"/>
</dbReference>